<reference evidence="2" key="1">
    <citation type="submission" date="2016-04" db="EMBL/GenBank/DDBJ databases">
        <authorList>
            <person name="Tagini F."/>
        </authorList>
    </citation>
    <scope>NUCLEOTIDE SEQUENCE [LARGE SCALE GENOMIC DNA]</scope>
    <source>
        <strain evidence="2">CHUV0807</strain>
    </source>
</reference>
<name>A0A1C3HP37_9GAMM</name>
<accession>A0A1C3HP37</accession>
<organism evidence="1 2">
    <name type="scientific">Cardiobacterium hominis</name>
    <dbReference type="NCBI Taxonomy" id="2718"/>
    <lineage>
        <taxon>Bacteria</taxon>
        <taxon>Pseudomonadati</taxon>
        <taxon>Pseudomonadota</taxon>
        <taxon>Gammaproteobacteria</taxon>
        <taxon>Cardiobacteriales</taxon>
        <taxon>Cardiobacteriaceae</taxon>
        <taxon>Cardiobacterium</taxon>
    </lineage>
</organism>
<sequence length="155" mass="17305">MKNRFLPLALILWSGLLAAFATLDYRLDHADRFLDPARVQRIAITQKDSAITLERSTEGWRGDGKPIRPGRAEQMLDILASCHSPQPLADLKAPPNPRPLTLTLDDKPYTLGGYNTYHHAHYLDDGTTVWLCSENLKAMLAQPPASWYPAAENPS</sequence>
<evidence type="ECO:0000313" key="2">
    <source>
        <dbReference type="Proteomes" id="UP000190837"/>
    </source>
</evidence>
<evidence type="ECO:0008006" key="3">
    <source>
        <dbReference type="Google" id="ProtNLM"/>
    </source>
</evidence>
<dbReference type="EMBL" id="FKLO01000050">
    <property type="protein sequence ID" value="SAY95785.1"/>
    <property type="molecule type" value="Genomic_DNA"/>
</dbReference>
<evidence type="ECO:0000313" key="1">
    <source>
        <dbReference type="EMBL" id="SAY95785.1"/>
    </source>
</evidence>
<dbReference type="RefSeq" id="WP_079540856.1">
    <property type="nucleotide sequence ID" value="NZ_CP171111.1"/>
</dbReference>
<dbReference type="AlphaFoldDB" id="A0A1C3HP37"/>
<gene>
    <name evidence="1" type="ORF">CHUV0807_1475</name>
</gene>
<protein>
    <recommendedName>
        <fullName evidence="3">DUF4340 domain-containing protein</fullName>
    </recommendedName>
</protein>
<dbReference type="Proteomes" id="UP000190837">
    <property type="component" value="Unassembled WGS sequence"/>
</dbReference>
<proteinExistence type="predicted"/>